<keyword evidence="2" id="KW-1185">Reference proteome</keyword>
<dbReference type="InterPro" id="IPR052896">
    <property type="entry name" value="GGT-like_enzyme"/>
</dbReference>
<dbReference type="RefSeq" id="WP_354446134.1">
    <property type="nucleotide sequence ID" value="NZ_JBEPSH010000007.1"/>
</dbReference>
<evidence type="ECO:0000313" key="2">
    <source>
        <dbReference type="Proteomes" id="UP001549320"/>
    </source>
</evidence>
<dbReference type="Gene3D" id="1.10.246.230">
    <property type="match status" value="1"/>
</dbReference>
<proteinExistence type="predicted"/>
<name>A0ABV2QCN4_9BURK</name>
<dbReference type="PRINTS" id="PR01210">
    <property type="entry name" value="GGTRANSPTASE"/>
</dbReference>
<dbReference type="InterPro" id="IPR029055">
    <property type="entry name" value="Ntn_hydrolases_N"/>
</dbReference>
<reference evidence="1 2" key="1">
    <citation type="submission" date="2024-06" db="EMBL/GenBank/DDBJ databases">
        <title>Sorghum-associated microbial communities from plants grown in Nebraska, USA.</title>
        <authorList>
            <person name="Schachtman D."/>
        </authorList>
    </citation>
    <scope>NUCLEOTIDE SEQUENCE [LARGE SCALE GENOMIC DNA]</scope>
    <source>
        <strain evidence="1 2">2709</strain>
    </source>
</reference>
<evidence type="ECO:0000313" key="1">
    <source>
        <dbReference type="EMBL" id="MET4578692.1"/>
    </source>
</evidence>
<accession>A0ABV2QCN4</accession>
<organism evidence="1 2">
    <name type="scientific">Ottowia thiooxydans</name>
    <dbReference type="NCBI Taxonomy" id="219182"/>
    <lineage>
        <taxon>Bacteria</taxon>
        <taxon>Pseudomonadati</taxon>
        <taxon>Pseudomonadota</taxon>
        <taxon>Betaproteobacteria</taxon>
        <taxon>Burkholderiales</taxon>
        <taxon>Comamonadaceae</taxon>
        <taxon>Ottowia</taxon>
    </lineage>
</organism>
<dbReference type="EMBL" id="JBEPSH010000007">
    <property type="protein sequence ID" value="MET4578692.1"/>
    <property type="molecule type" value="Genomic_DNA"/>
</dbReference>
<protein>
    <submittedName>
        <fullName evidence="1">Gamma-glutamyltranspeptidase</fullName>
    </submittedName>
</protein>
<gene>
    <name evidence="1" type="ORF">ABIE13_003808</name>
</gene>
<comment type="caution">
    <text evidence="1">The sequence shown here is derived from an EMBL/GenBank/DDBJ whole genome shotgun (WGS) entry which is preliminary data.</text>
</comment>
<dbReference type="Gene3D" id="3.60.20.40">
    <property type="match status" value="1"/>
</dbReference>
<dbReference type="Proteomes" id="UP001549320">
    <property type="component" value="Unassembled WGS sequence"/>
</dbReference>
<sequence length="533" mass="55446">MQDFLQLSKAEAGQGVTEAAGAGYAVVSSHPLATSQAQRVLQAGGNAFDAAVAGAAMLCVALPHACGLGGDCFAMVHDSSKNEVWSLNGSGASPQALPPDLSSSQLGLGPLSCGVPGMVGGWHAIHQRFGHSTWASLIEPAARLAAEGIEVCDDLAQAFRLFDARVRRDTGLGKLFLVDEQLPVVGERLLQSPLSRSLQAIADNGPQALYQGTIGQSICQVLQAQGGSMSLDDLSTYEPIWSHPLRSKYRGLTVNVAPPNSFGLFMLLQLLALEDTDVQEQGLLSSGRLALLMRAARTSFAHGLSYVGDPSHVVSPQEALSPVAAQALREGMRSISPARSVSKSQGTATISVVDKAGHAITLIQSIFKPFGAMVADAATGVILNNRLAGFHPQSGHPNSAGPGKRPAHTLNPVMVTNGGRLKYLLGTPGGSGQTITLTHVLSALVDLKLSLRDSIAAPRWSMDLAGGLLIEPGLAEGVAAGVPAQLREQGLDVQVAVGERFFFGSAECIELADDGRRIAVADDRRDASCAAGN</sequence>
<dbReference type="PANTHER" id="PTHR43881:SF1">
    <property type="entry name" value="GAMMA-GLUTAMYLTRANSPEPTIDASE (AFU_ORTHOLOGUE AFUA_4G13580)"/>
    <property type="match status" value="1"/>
</dbReference>
<dbReference type="SUPFAM" id="SSF56235">
    <property type="entry name" value="N-terminal nucleophile aminohydrolases (Ntn hydrolases)"/>
    <property type="match status" value="1"/>
</dbReference>
<dbReference type="PANTHER" id="PTHR43881">
    <property type="entry name" value="GAMMA-GLUTAMYLTRANSPEPTIDASE (AFU_ORTHOLOGUE AFUA_4G13580)"/>
    <property type="match status" value="1"/>
</dbReference>
<dbReference type="Pfam" id="PF01019">
    <property type="entry name" value="G_glu_transpept"/>
    <property type="match status" value="1"/>
</dbReference>
<dbReference type="InterPro" id="IPR043137">
    <property type="entry name" value="GGT_ssub_C"/>
</dbReference>